<organism evidence="2 3">
    <name type="scientific">Aquabacterium lacunae</name>
    <dbReference type="NCBI Taxonomy" id="2528630"/>
    <lineage>
        <taxon>Bacteria</taxon>
        <taxon>Pseudomonadati</taxon>
        <taxon>Pseudomonadota</taxon>
        <taxon>Betaproteobacteria</taxon>
        <taxon>Burkholderiales</taxon>
        <taxon>Aquabacterium</taxon>
    </lineage>
</organism>
<gene>
    <name evidence="2" type="ORF">EYS42_03195</name>
</gene>
<dbReference type="OrthoDB" id="5298153at2"/>
<name>A0A4Q9H5A8_9BURK</name>
<comment type="caution">
    <text evidence="2">The sequence shown here is derived from an EMBL/GenBank/DDBJ whole genome shotgun (WGS) entry which is preliminary data.</text>
</comment>
<sequence length="194" mass="22517">MPAPERRRAFIALLASLPLAGWVASARAQSAPRVSMELQNLQVQRTDEALSLSYQVRVDLPKDLEDALLKGLSIVFVARANLYRSRWYWTDKPRVEAERRWRLSYQPLTRHWRVNIDGLSRSYDSLREAMGVMQRAGQWRLIEPGPPPDDREHYLEFSFELDKDELPRPLQLSLGGSSDWNLAVQRRLPVPLNR</sequence>
<dbReference type="RefSeq" id="WP_130966385.1">
    <property type="nucleotide sequence ID" value="NZ_SIXI01000001.1"/>
</dbReference>
<dbReference type="AlphaFoldDB" id="A0A4Q9H5A8"/>
<accession>A0A4Q9H5A8</accession>
<keyword evidence="3" id="KW-1185">Reference proteome</keyword>
<protein>
    <submittedName>
        <fullName evidence="2">DUF4390 domain-containing protein</fullName>
    </submittedName>
</protein>
<keyword evidence="1" id="KW-0732">Signal</keyword>
<dbReference type="EMBL" id="SIXI01000001">
    <property type="protein sequence ID" value="TBO34435.1"/>
    <property type="molecule type" value="Genomic_DNA"/>
</dbReference>
<dbReference type="Proteomes" id="UP000292120">
    <property type="component" value="Unassembled WGS sequence"/>
</dbReference>
<feature type="chain" id="PRO_5020311616" evidence="1">
    <location>
        <begin position="29"/>
        <end position="194"/>
    </location>
</feature>
<evidence type="ECO:0000313" key="2">
    <source>
        <dbReference type="EMBL" id="TBO34435.1"/>
    </source>
</evidence>
<dbReference type="InterPro" id="IPR025500">
    <property type="entry name" value="DUF4390"/>
</dbReference>
<dbReference type="Pfam" id="PF14334">
    <property type="entry name" value="DUF4390"/>
    <property type="match status" value="1"/>
</dbReference>
<feature type="signal peptide" evidence="1">
    <location>
        <begin position="1"/>
        <end position="28"/>
    </location>
</feature>
<proteinExistence type="predicted"/>
<evidence type="ECO:0000256" key="1">
    <source>
        <dbReference type="SAM" id="SignalP"/>
    </source>
</evidence>
<evidence type="ECO:0000313" key="3">
    <source>
        <dbReference type="Proteomes" id="UP000292120"/>
    </source>
</evidence>
<reference evidence="2 3" key="1">
    <citation type="submission" date="2019-02" db="EMBL/GenBank/DDBJ databases">
        <title>Aquabacterium sp. strain KMB7.</title>
        <authorList>
            <person name="Chen W.-M."/>
        </authorList>
    </citation>
    <scope>NUCLEOTIDE SEQUENCE [LARGE SCALE GENOMIC DNA]</scope>
    <source>
        <strain evidence="2 3">KMB7</strain>
    </source>
</reference>